<name>A0A3Q7I1U7_SOLLC</name>
<dbReference type="Gramene" id="Solyc09g059080.1.1">
    <property type="protein sequence ID" value="Solyc09g059080.1.1.1"/>
    <property type="gene ID" value="Solyc09g059080.1"/>
</dbReference>
<protein>
    <submittedName>
        <fullName evidence="1">Uncharacterized protein</fullName>
    </submittedName>
</protein>
<evidence type="ECO:0000313" key="1">
    <source>
        <dbReference type="EnsemblPlants" id="Solyc09g059080.1.1.1"/>
    </source>
</evidence>
<dbReference type="AlphaFoldDB" id="A0A3Q7I1U7"/>
<organism evidence="1">
    <name type="scientific">Solanum lycopersicum</name>
    <name type="common">Tomato</name>
    <name type="synonym">Lycopersicon esculentum</name>
    <dbReference type="NCBI Taxonomy" id="4081"/>
    <lineage>
        <taxon>Eukaryota</taxon>
        <taxon>Viridiplantae</taxon>
        <taxon>Streptophyta</taxon>
        <taxon>Embryophyta</taxon>
        <taxon>Tracheophyta</taxon>
        <taxon>Spermatophyta</taxon>
        <taxon>Magnoliopsida</taxon>
        <taxon>eudicotyledons</taxon>
        <taxon>Gunneridae</taxon>
        <taxon>Pentapetalae</taxon>
        <taxon>asterids</taxon>
        <taxon>lamiids</taxon>
        <taxon>Solanales</taxon>
        <taxon>Solanaceae</taxon>
        <taxon>Solanoideae</taxon>
        <taxon>Solaneae</taxon>
        <taxon>Solanum</taxon>
        <taxon>Solanum subgen. Lycopersicon</taxon>
    </lineage>
</organism>
<sequence>MILKNVHIRLDKLNIEHQYKHITQLKHVSISIAKEATKNRFRIFANKKFYPISSLPLKQHFLIMMRVISHNICWQVNYQYIYQT</sequence>
<evidence type="ECO:0000313" key="2">
    <source>
        <dbReference type="Proteomes" id="UP000004994"/>
    </source>
</evidence>
<proteinExistence type="predicted"/>
<dbReference type="InParanoid" id="A0A3Q7I1U7"/>
<keyword evidence="2" id="KW-1185">Reference proteome</keyword>
<reference evidence="1" key="2">
    <citation type="submission" date="2019-01" db="UniProtKB">
        <authorList>
            <consortium name="EnsemblPlants"/>
        </authorList>
    </citation>
    <scope>IDENTIFICATION</scope>
    <source>
        <strain evidence="1">cv. Heinz 1706</strain>
    </source>
</reference>
<accession>A0A3Q7I1U7</accession>
<dbReference type="EnsemblPlants" id="Solyc09g059080.1.1">
    <property type="protein sequence ID" value="Solyc09g059080.1.1.1"/>
    <property type="gene ID" value="Solyc09g059080.1"/>
</dbReference>
<dbReference type="PaxDb" id="4081-Solyc09g059080.1.1"/>
<dbReference type="Proteomes" id="UP000004994">
    <property type="component" value="Chromosome 9"/>
</dbReference>
<reference evidence="1" key="1">
    <citation type="journal article" date="2012" name="Nature">
        <title>The tomato genome sequence provides insights into fleshy fruit evolution.</title>
        <authorList>
            <consortium name="Tomato Genome Consortium"/>
        </authorList>
    </citation>
    <scope>NUCLEOTIDE SEQUENCE [LARGE SCALE GENOMIC DNA]</scope>
    <source>
        <strain evidence="1">cv. Heinz 1706</strain>
    </source>
</reference>